<accession>A0A1M7ZIB6</accession>
<dbReference type="PROSITE" id="PS51318">
    <property type="entry name" value="TAT"/>
    <property type="match status" value="1"/>
</dbReference>
<feature type="transmembrane region" description="Helical" evidence="1">
    <location>
        <begin position="21"/>
        <end position="42"/>
    </location>
</feature>
<dbReference type="Proteomes" id="UP000186406">
    <property type="component" value="Unassembled WGS sequence"/>
</dbReference>
<dbReference type="RefSeq" id="WP_073627777.1">
    <property type="nucleotide sequence ID" value="NZ_FRXO01000003.1"/>
</dbReference>
<protein>
    <submittedName>
        <fullName evidence="2">Uncharacterized protein</fullName>
    </submittedName>
</protein>
<evidence type="ECO:0000313" key="3">
    <source>
        <dbReference type="Proteomes" id="UP000186406"/>
    </source>
</evidence>
<dbReference type="OrthoDB" id="8448054at2"/>
<reference evidence="2 3" key="1">
    <citation type="submission" date="2016-12" db="EMBL/GenBank/DDBJ databases">
        <authorList>
            <person name="Song W.-J."/>
            <person name="Kurnit D.M."/>
        </authorList>
    </citation>
    <scope>NUCLEOTIDE SEQUENCE [LARGE SCALE GENOMIC DNA]</scope>
    <source>
        <strain evidence="2 3">DSM 19599</strain>
    </source>
</reference>
<sequence length="212" mass="22292">MSLQDVNAFTPLANHLTRRGFLVLAGGAAIVAALPAVAFAQFTAPQTLTLKGIGEVKVQSRVLTIVSVDVPNRNVVVKQDNGDQYAYHIAPIVGDLSQIKPDEKVTVYIAPGAVTALQKADSGVAGLLSDLQVDVDATGPLPENFWGSQKTINAVLVDVNKTAQTVTFEGHDKLLRTIPAANPQVADDLAGISPGDLCQITWIEAMAFIPAA</sequence>
<keyword evidence="1" id="KW-0812">Transmembrane</keyword>
<evidence type="ECO:0000313" key="2">
    <source>
        <dbReference type="EMBL" id="SHO64660.1"/>
    </source>
</evidence>
<dbReference type="EMBL" id="FRXO01000003">
    <property type="protein sequence ID" value="SHO64660.1"/>
    <property type="molecule type" value="Genomic_DNA"/>
</dbReference>
<name>A0A1M7ZIB6_9HYPH</name>
<dbReference type="InterPro" id="IPR006311">
    <property type="entry name" value="TAT_signal"/>
</dbReference>
<proteinExistence type="predicted"/>
<evidence type="ECO:0000256" key="1">
    <source>
        <dbReference type="SAM" id="Phobius"/>
    </source>
</evidence>
<keyword evidence="1" id="KW-0472">Membrane</keyword>
<organism evidence="2 3">
    <name type="scientific">Pseudoxanthobacter soli DSM 19599</name>
    <dbReference type="NCBI Taxonomy" id="1123029"/>
    <lineage>
        <taxon>Bacteria</taxon>
        <taxon>Pseudomonadati</taxon>
        <taxon>Pseudomonadota</taxon>
        <taxon>Alphaproteobacteria</taxon>
        <taxon>Hyphomicrobiales</taxon>
        <taxon>Segnochrobactraceae</taxon>
        <taxon>Pseudoxanthobacter</taxon>
    </lineage>
</organism>
<keyword evidence="3" id="KW-1185">Reference proteome</keyword>
<gene>
    <name evidence="2" type="ORF">SAMN02745172_01818</name>
</gene>
<keyword evidence="1" id="KW-1133">Transmembrane helix</keyword>
<dbReference type="AlphaFoldDB" id="A0A1M7ZIB6"/>